<name>A0A8J6AQT3_9EUKA</name>
<gene>
    <name evidence="5" type="ORF">J8273_8409</name>
</gene>
<dbReference type="CDD" id="cd03759">
    <property type="entry name" value="proteasome_beta_type_3"/>
    <property type="match status" value="1"/>
</dbReference>
<comment type="similarity">
    <text evidence="4">Belongs to the peptidase T1B family.</text>
</comment>
<comment type="subunit">
    <text evidence="4">Component of the proteasome complex.</text>
</comment>
<dbReference type="InterPro" id="IPR016050">
    <property type="entry name" value="Proteasome_bsu_CS"/>
</dbReference>
<dbReference type="InterPro" id="IPR029055">
    <property type="entry name" value="Ntn_hydrolases_N"/>
</dbReference>
<dbReference type="InterPro" id="IPR033811">
    <property type="entry name" value="Proteasome_beta_3"/>
</dbReference>
<dbReference type="GO" id="GO:0005737">
    <property type="term" value="C:cytoplasm"/>
    <property type="evidence" value="ECO:0007669"/>
    <property type="project" value="UniProtKB-SubCell"/>
</dbReference>
<protein>
    <recommendedName>
        <fullName evidence="4">Proteasome subunit beta</fullName>
    </recommendedName>
</protein>
<dbReference type="PROSITE" id="PS00854">
    <property type="entry name" value="PROTEASOME_BETA_1"/>
    <property type="match status" value="1"/>
</dbReference>
<dbReference type="GO" id="GO:0043161">
    <property type="term" value="P:proteasome-mediated ubiquitin-dependent protein catabolic process"/>
    <property type="evidence" value="ECO:0007669"/>
    <property type="project" value="InterPro"/>
</dbReference>
<keyword evidence="1 4" id="KW-0963">Cytoplasm</keyword>
<dbReference type="EMBL" id="JAHDYR010000067">
    <property type="protein sequence ID" value="KAG9389735.1"/>
    <property type="molecule type" value="Genomic_DNA"/>
</dbReference>
<keyword evidence="3 4" id="KW-0539">Nucleus</keyword>
<accession>A0A8J6AQT3</accession>
<proteinExistence type="inferred from homology"/>
<dbReference type="GO" id="GO:0005634">
    <property type="term" value="C:nucleus"/>
    <property type="evidence" value="ECO:0007669"/>
    <property type="project" value="UniProtKB-SubCell"/>
</dbReference>
<organism evidence="5 6">
    <name type="scientific">Carpediemonas membranifera</name>
    <dbReference type="NCBI Taxonomy" id="201153"/>
    <lineage>
        <taxon>Eukaryota</taxon>
        <taxon>Metamonada</taxon>
        <taxon>Carpediemonas-like organisms</taxon>
        <taxon>Carpediemonas</taxon>
    </lineage>
</organism>
<evidence type="ECO:0000256" key="2">
    <source>
        <dbReference type="ARBA" id="ARBA00022942"/>
    </source>
</evidence>
<dbReference type="Pfam" id="PF00227">
    <property type="entry name" value="Proteasome"/>
    <property type="match status" value="1"/>
</dbReference>
<dbReference type="GO" id="GO:0019774">
    <property type="term" value="C:proteasome core complex, beta-subunit complex"/>
    <property type="evidence" value="ECO:0007669"/>
    <property type="project" value="InterPro"/>
</dbReference>
<comment type="caution">
    <text evidence="5">The sequence shown here is derived from an EMBL/GenBank/DDBJ whole genome shotgun (WGS) entry which is preliminary data.</text>
</comment>
<dbReference type="AlphaFoldDB" id="A0A8J6AQT3"/>
<evidence type="ECO:0000313" key="5">
    <source>
        <dbReference type="EMBL" id="KAG9389735.1"/>
    </source>
</evidence>
<dbReference type="OrthoDB" id="204949at2759"/>
<sequence length="205" mass="22701">MGDISTYNGSAILAMTGKNCVAIISDKRFGVQYQTISMDFDKIYSVTPKLFYGLGGLVTDMQTFSSKLKFRTNLYEIKNGRTMEPAVLTKCISSMLYEKRFGPFFVQPVIAGLDKDNKPFIASMDSIGACTFPDDFVVGGTAEENLFGMSESLWRPDMEADDLKHVCTQCFLAGINRDALSGWGAVLYLITPDGVIREDIEGRMD</sequence>
<evidence type="ECO:0000256" key="1">
    <source>
        <dbReference type="ARBA" id="ARBA00022490"/>
    </source>
</evidence>
<dbReference type="InterPro" id="IPR001353">
    <property type="entry name" value="Proteasome_sua/b"/>
</dbReference>
<dbReference type="PANTHER" id="PTHR32194:SF10">
    <property type="entry name" value="PROTEASOME SUBUNIT BETA TYPE-3"/>
    <property type="match status" value="1"/>
</dbReference>
<comment type="subcellular location">
    <subcellularLocation>
        <location evidence="4">Cytoplasm</location>
    </subcellularLocation>
    <subcellularLocation>
        <location evidence="4">Nucleus</location>
    </subcellularLocation>
</comment>
<dbReference type="Gene3D" id="3.60.20.10">
    <property type="entry name" value="Glutamine Phosphoribosylpyrophosphate, subunit 1, domain 1"/>
    <property type="match status" value="1"/>
</dbReference>
<dbReference type="Proteomes" id="UP000717585">
    <property type="component" value="Unassembled WGS sequence"/>
</dbReference>
<evidence type="ECO:0000256" key="4">
    <source>
        <dbReference type="RuleBase" id="RU004203"/>
    </source>
</evidence>
<keyword evidence="2 4" id="KW-0647">Proteasome</keyword>
<dbReference type="PANTHER" id="PTHR32194">
    <property type="entry name" value="METALLOPROTEASE TLDD"/>
    <property type="match status" value="1"/>
</dbReference>
<evidence type="ECO:0000256" key="3">
    <source>
        <dbReference type="ARBA" id="ARBA00023242"/>
    </source>
</evidence>
<comment type="function">
    <text evidence="4">Component of the proteasome, a multicatalytic proteinase complex which is characterized by its ability to cleave peptides with Arg, Phe, Tyr, Leu, and Glu adjacent to the leaving group at neutral or slightly basic pH. The proteasome has an ATP-dependent proteolytic activity.</text>
</comment>
<dbReference type="PROSITE" id="PS51476">
    <property type="entry name" value="PROTEASOME_BETA_2"/>
    <property type="match status" value="1"/>
</dbReference>
<reference evidence="5" key="1">
    <citation type="submission" date="2021-05" db="EMBL/GenBank/DDBJ databases">
        <title>A free-living protist that lacks canonical eukaryotic 1 DNA replication and segregation systems.</title>
        <authorList>
            <person name="Salas-Leiva D.E."/>
            <person name="Tromer E.C."/>
            <person name="Curtis B.A."/>
            <person name="Jerlstrom-Hultqvist J."/>
            <person name="Kolisko M."/>
            <person name="Yi Z."/>
            <person name="Salas-Leiva J.S."/>
            <person name="Gallot-Lavallee L."/>
            <person name="Kops G.J.P.L."/>
            <person name="Archibald J.M."/>
            <person name="Simpson A.G.B."/>
            <person name="Roger A.J."/>
        </authorList>
    </citation>
    <scope>NUCLEOTIDE SEQUENCE</scope>
    <source>
        <strain evidence="5">BICM</strain>
    </source>
</reference>
<dbReference type="SUPFAM" id="SSF56235">
    <property type="entry name" value="N-terminal nucleophile aminohydrolases (Ntn hydrolases)"/>
    <property type="match status" value="1"/>
</dbReference>
<evidence type="ECO:0000313" key="6">
    <source>
        <dbReference type="Proteomes" id="UP000717585"/>
    </source>
</evidence>
<dbReference type="InterPro" id="IPR023333">
    <property type="entry name" value="Proteasome_suB-type"/>
</dbReference>
<keyword evidence="6" id="KW-1185">Reference proteome</keyword>